<dbReference type="EMBL" id="FOKQ01000059">
    <property type="protein sequence ID" value="SFD29502.1"/>
    <property type="molecule type" value="Genomic_DNA"/>
</dbReference>
<feature type="signal peptide" evidence="1">
    <location>
        <begin position="1"/>
        <end position="22"/>
    </location>
</feature>
<dbReference type="RefSeq" id="WP_074963339.1">
    <property type="nucleotide sequence ID" value="NZ_FOKQ01000059.1"/>
</dbReference>
<dbReference type="AlphaFoldDB" id="A0A1I1R5F0"/>
<keyword evidence="1" id="KW-0732">Signal</keyword>
<protein>
    <submittedName>
        <fullName evidence="3">Ig-like domain (Group 2)</fullName>
    </submittedName>
</protein>
<reference evidence="3 4" key="1">
    <citation type="submission" date="2016-10" db="EMBL/GenBank/DDBJ databases">
        <authorList>
            <person name="de Groot N.N."/>
        </authorList>
    </citation>
    <scope>NUCLEOTIDE SEQUENCE [LARGE SCALE GENOMIC DNA]</scope>
    <source>
        <strain evidence="3 4">AR67</strain>
    </source>
</reference>
<organism evidence="3 4">
    <name type="scientific">Ruminococcus albus</name>
    <dbReference type="NCBI Taxonomy" id="1264"/>
    <lineage>
        <taxon>Bacteria</taxon>
        <taxon>Bacillati</taxon>
        <taxon>Bacillota</taxon>
        <taxon>Clostridia</taxon>
        <taxon>Eubacteriales</taxon>
        <taxon>Oscillospiraceae</taxon>
        <taxon>Ruminococcus</taxon>
    </lineage>
</organism>
<proteinExistence type="predicted"/>
<feature type="chain" id="PRO_5038367670" evidence="1">
    <location>
        <begin position="23"/>
        <end position="649"/>
    </location>
</feature>
<dbReference type="SUPFAM" id="SSF49373">
    <property type="entry name" value="Invasin/intimin cell-adhesion fragments"/>
    <property type="match status" value="1"/>
</dbReference>
<sequence length="649" mass="69499">MQVKRKKFIAMLCAAAVMTTSAGGLSLDNGGLFDTAVTASAEAAQYKLSVRFTPSGDANNWEKAYCHYWEDNEDGGFINGHTTAWPGIEMSKDGSDWVLETTSEWNPTGIIFDNGASWNDGGMQTIDLPFYYINGDAIYFNELTYNDGSFGEYTATSTPFIAVSDISLSPNEKTLTVGESFALTATISPNDATDKTIKWTSNNDSVKLYSNEDCTDEVGTDATSTFTVYAKCISAGNATVTATSNVDSTKSASCDVTVNEAPKTPDITVSPNSNIVYDGEKLDISDFTFDGEDASLINSSNTTITIEGDYILVTGGTLVAGNYFRGPGTYTRISGTKGFASNSTTYYTGSQINVDASGTVKLGSRNLGSITSSQAWRVSNVGWSGGARVTRLTKVNLSTVPKYDLISAGRHVAIITIDVGDDNYKPLTLTTTLNIEKADSNAEVSLESWNYGEPAYEPSLTGETWGGTVTYEYKKKGADDSTYSTDVPTEIGEYTIRATIADTANSRGIQVTDDFAITQTLPAYTVTIPATVDLGGAPATVSIDSMENIPTGKSVRVTIAGDTDGNFTVEQADDKLSYTITGTRPSHLNAEPDDTTQLDVKDSDEILHVDGADDTGNPRYIELKFNEPNQEPKYAGDYTGTVTFNVSLS</sequence>
<feature type="domain" description="Ig-like" evidence="2">
    <location>
        <begin position="159"/>
        <end position="270"/>
    </location>
</feature>
<dbReference type="PROSITE" id="PS50835">
    <property type="entry name" value="IG_LIKE"/>
    <property type="match status" value="1"/>
</dbReference>
<dbReference type="InterPro" id="IPR003343">
    <property type="entry name" value="Big_2"/>
</dbReference>
<dbReference type="Gene3D" id="2.60.40.10">
    <property type="entry name" value="Immunoglobulins"/>
    <property type="match status" value="1"/>
</dbReference>
<evidence type="ECO:0000259" key="2">
    <source>
        <dbReference type="PROSITE" id="PS50835"/>
    </source>
</evidence>
<evidence type="ECO:0000313" key="3">
    <source>
        <dbReference type="EMBL" id="SFD29502.1"/>
    </source>
</evidence>
<gene>
    <name evidence="3" type="ORF">SAMN02910406_03599</name>
</gene>
<dbReference type="Gene3D" id="2.60.40.1080">
    <property type="match status" value="1"/>
</dbReference>
<evidence type="ECO:0000256" key="1">
    <source>
        <dbReference type="SAM" id="SignalP"/>
    </source>
</evidence>
<dbReference type="Proteomes" id="UP000182192">
    <property type="component" value="Unassembled WGS sequence"/>
</dbReference>
<dbReference type="InterPro" id="IPR013783">
    <property type="entry name" value="Ig-like_fold"/>
</dbReference>
<evidence type="ECO:0000313" key="4">
    <source>
        <dbReference type="Proteomes" id="UP000182192"/>
    </source>
</evidence>
<dbReference type="SMART" id="SM00635">
    <property type="entry name" value="BID_2"/>
    <property type="match status" value="1"/>
</dbReference>
<dbReference type="InterPro" id="IPR007110">
    <property type="entry name" value="Ig-like_dom"/>
</dbReference>
<dbReference type="Pfam" id="PF02368">
    <property type="entry name" value="Big_2"/>
    <property type="match status" value="1"/>
</dbReference>
<dbReference type="InterPro" id="IPR031965">
    <property type="entry name" value="CBM26"/>
</dbReference>
<dbReference type="Pfam" id="PF16738">
    <property type="entry name" value="CBM26"/>
    <property type="match status" value="1"/>
</dbReference>
<accession>A0A1I1R5F0</accession>
<dbReference type="OrthoDB" id="1814047at2"/>
<name>A0A1I1R5F0_RUMAL</name>
<dbReference type="InterPro" id="IPR008964">
    <property type="entry name" value="Invasin/intimin_cell_adhesion"/>
</dbReference>